<organism evidence="3 4">
    <name type="scientific">Hymenobacter jejuensis</name>
    <dbReference type="NCBI Taxonomy" id="2502781"/>
    <lineage>
        <taxon>Bacteria</taxon>
        <taxon>Pseudomonadati</taxon>
        <taxon>Bacteroidota</taxon>
        <taxon>Cytophagia</taxon>
        <taxon>Cytophagales</taxon>
        <taxon>Hymenobacteraceae</taxon>
        <taxon>Hymenobacter</taxon>
    </lineage>
</organism>
<feature type="region of interest" description="Disordered" evidence="1">
    <location>
        <begin position="20"/>
        <end position="40"/>
    </location>
</feature>
<dbReference type="AlphaFoldDB" id="A0A5B7ZZT4"/>
<dbReference type="EMBL" id="CP040896">
    <property type="protein sequence ID" value="QDA59382.1"/>
    <property type="molecule type" value="Genomic_DNA"/>
</dbReference>
<feature type="compositionally biased region" description="Basic and acidic residues" evidence="1">
    <location>
        <begin position="26"/>
        <end position="40"/>
    </location>
</feature>
<evidence type="ECO:0000313" key="4">
    <source>
        <dbReference type="Proteomes" id="UP000305398"/>
    </source>
</evidence>
<evidence type="ECO:0000256" key="1">
    <source>
        <dbReference type="SAM" id="MobiDB-lite"/>
    </source>
</evidence>
<keyword evidence="2" id="KW-0732">Signal</keyword>
<evidence type="ECO:0000256" key="2">
    <source>
        <dbReference type="SAM" id="SignalP"/>
    </source>
</evidence>
<dbReference type="PROSITE" id="PS51257">
    <property type="entry name" value="PROKAR_LIPOPROTEIN"/>
    <property type="match status" value="1"/>
</dbReference>
<evidence type="ECO:0008006" key="5">
    <source>
        <dbReference type="Google" id="ProtNLM"/>
    </source>
</evidence>
<dbReference type="OrthoDB" id="9798438at2"/>
<name>A0A5B7ZZT4_9BACT</name>
<dbReference type="KEGG" id="hyj:FHG12_04355"/>
<keyword evidence="4" id="KW-1185">Reference proteome</keyword>
<proteinExistence type="predicted"/>
<accession>A0A5B7ZZT4</accession>
<dbReference type="Proteomes" id="UP000305398">
    <property type="component" value="Chromosome"/>
</dbReference>
<gene>
    <name evidence="3" type="ORF">FHG12_04355</name>
</gene>
<feature type="signal peptide" evidence="2">
    <location>
        <begin position="1"/>
        <end position="22"/>
    </location>
</feature>
<dbReference type="SUPFAM" id="SSF69304">
    <property type="entry name" value="Tricorn protease N-terminal domain"/>
    <property type="match status" value="1"/>
</dbReference>
<reference evidence="3 4" key="1">
    <citation type="submission" date="2019-06" db="EMBL/GenBank/DDBJ databases">
        <authorList>
            <person name="Srinivasan S."/>
        </authorList>
    </citation>
    <scope>NUCLEOTIDE SEQUENCE [LARGE SCALE GENOMIC DNA]</scope>
    <source>
        <strain evidence="3 4">17J68-5</strain>
    </source>
</reference>
<evidence type="ECO:0000313" key="3">
    <source>
        <dbReference type="EMBL" id="QDA59382.1"/>
    </source>
</evidence>
<dbReference type="RefSeq" id="WP_139514564.1">
    <property type="nucleotide sequence ID" value="NZ_CP040896.1"/>
</dbReference>
<feature type="chain" id="PRO_5022995462" description="Esterase-like activity of phytase family protein" evidence="2">
    <location>
        <begin position="23"/>
        <end position="299"/>
    </location>
</feature>
<protein>
    <recommendedName>
        <fullName evidence="5">Esterase-like activity of phytase family protein</fullName>
    </recommendedName>
</protein>
<sequence>MRIFFALATLASALLSTSCSQAQNDKGPDKGDKKKSKKESLENKLIGASIPGLKRVGSLAGSVSESSGLINAEQPGTFYTHGDAGNQPVLYKVDLKGKLLDEIKLSVPNKDWESVAKDNSGNIYVCDTGNNDNTRRDLVIYRLNPANPQQVGSINFAYADQKEFPPSKKDRNFDCEASLWHDGKIYLFTKDRAQQRTSNVYAVSDQPGRHTAQLVASMSIPGEVTDANLSPDGHSLVLLGREEMFLYKGNSLEAMLKSAPNRVALPGAGQTEGVVFYGNSLIISTEQGALYQYTLQPNQ</sequence>